<feature type="transmembrane region" description="Helical" evidence="1">
    <location>
        <begin position="9"/>
        <end position="31"/>
    </location>
</feature>
<dbReference type="Proteomes" id="UP000179214">
    <property type="component" value="Unassembled WGS sequence"/>
</dbReference>
<protein>
    <submittedName>
        <fullName evidence="2">Uncharacterized protein</fullName>
    </submittedName>
</protein>
<evidence type="ECO:0000313" key="2">
    <source>
        <dbReference type="EMBL" id="OGZ69441.1"/>
    </source>
</evidence>
<organism evidence="2 3">
    <name type="scientific">Candidatus Staskawiczbacteria bacterium RIFCSPHIGHO2_12_FULL_38_11</name>
    <dbReference type="NCBI Taxonomy" id="1802209"/>
    <lineage>
        <taxon>Bacteria</taxon>
        <taxon>Candidatus Staskawicziibacteriota</taxon>
    </lineage>
</organism>
<evidence type="ECO:0000256" key="1">
    <source>
        <dbReference type="SAM" id="Phobius"/>
    </source>
</evidence>
<evidence type="ECO:0000313" key="3">
    <source>
        <dbReference type="Proteomes" id="UP000179214"/>
    </source>
</evidence>
<name>A0A1G2I4M7_9BACT</name>
<dbReference type="EMBL" id="MHOV01000034">
    <property type="protein sequence ID" value="OGZ69441.1"/>
    <property type="molecule type" value="Genomic_DNA"/>
</dbReference>
<keyword evidence="1" id="KW-1133">Transmembrane helix</keyword>
<dbReference type="AlphaFoldDB" id="A0A1G2I4M7"/>
<comment type="caution">
    <text evidence="2">The sequence shown here is derived from an EMBL/GenBank/DDBJ whole genome shotgun (WGS) entry which is preliminary data.</text>
</comment>
<sequence>MNRLTRVRIMLYACLAICICGWIAAIAVAIYSRHTNQDRIMAIGSDIEIQLPKWVWFNYKDEGVEPSESEPLFYPPATRQGEAVRIVIFNKGQQRKQLIAVFRRVSGQGNVLGGVITLDSGEKFIFEPPPVKNWVLAVSVPKEKD</sequence>
<gene>
    <name evidence="2" type="ORF">A3F47_01770</name>
</gene>
<accession>A0A1G2I4M7</accession>
<reference evidence="2 3" key="1">
    <citation type="journal article" date="2016" name="Nat. Commun.">
        <title>Thousands of microbial genomes shed light on interconnected biogeochemical processes in an aquifer system.</title>
        <authorList>
            <person name="Anantharaman K."/>
            <person name="Brown C.T."/>
            <person name="Hug L.A."/>
            <person name="Sharon I."/>
            <person name="Castelle C.J."/>
            <person name="Probst A.J."/>
            <person name="Thomas B.C."/>
            <person name="Singh A."/>
            <person name="Wilkins M.J."/>
            <person name="Karaoz U."/>
            <person name="Brodie E.L."/>
            <person name="Williams K.H."/>
            <person name="Hubbard S.S."/>
            <person name="Banfield J.F."/>
        </authorList>
    </citation>
    <scope>NUCLEOTIDE SEQUENCE [LARGE SCALE GENOMIC DNA]</scope>
</reference>
<keyword evidence="1" id="KW-0812">Transmembrane</keyword>
<keyword evidence="1" id="KW-0472">Membrane</keyword>
<proteinExistence type="predicted"/>